<dbReference type="SUPFAM" id="SSF56112">
    <property type="entry name" value="Protein kinase-like (PK-like)"/>
    <property type="match status" value="1"/>
</dbReference>
<evidence type="ECO:0000256" key="6">
    <source>
        <dbReference type="ARBA" id="ARBA00023136"/>
    </source>
</evidence>
<keyword evidence="11" id="KW-1185">Reference proteome</keyword>
<feature type="chain" id="PRO_5020039788" evidence="9">
    <location>
        <begin position="23"/>
        <end position="451"/>
    </location>
</feature>
<keyword evidence="7" id="KW-0325">Glycoprotein</keyword>
<dbReference type="Gene3D" id="1.10.510.10">
    <property type="entry name" value="Transferase(Phosphotransferase) domain 1"/>
    <property type="match status" value="1"/>
</dbReference>
<dbReference type="Proteomes" id="UP000501690">
    <property type="component" value="Linkage Group LG9"/>
</dbReference>
<evidence type="ECO:0000256" key="7">
    <source>
        <dbReference type="ARBA" id="ARBA00023180"/>
    </source>
</evidence>
<dbReference type="InterPro" id="IPR045874">
    <property type="entry name" value="LRK10/LRL21-25-like"/>
</dbReference>
<evidence type="ECO:0000256" key="9">
    <source>
        <dbReference type="SAM" id="SignalP"/>
    </source>
</evidence>
<keyword evidence="6 8" id="KW-0472">Membrane</keyword>
<keyword evidence="3 8" id="KW-0812">Transmembrane</keyword>
<dbReference type="InterPro" id="IPR011009">
    <property type="entry name" value="Kinase-like_dom_sf"/>
</dbReference>
<keyword evidence="2" id="KW-0723">Serine/threonine-protein kinase</keyword>
<evidence type="ECO:0000256" key="8">
    <source>
        <dbReference type="SAM" id="Phobius"/>
    </source>
</evidence>
<comment type="subcellular location">
    <subcellularLocation>
        <location evidence="1">Membrane</location>
        <topology evidence="1">Single-pass type I membrane protein</topology>
    </subcellularLocation>
</comment>
<sequence>MALLVLLCFHLVLILCAGYGYGHQGCPHSFTCGLFGSLHYPFTKAEQPDCGLIPIHDCDDSRSIQKKIQLEENGKYFVLTGITQQDGISISDEDLHKRLQNNICDTLNNSYGLASHSPLYSCYIKYNVTLFRCKHGLGMKPPAHYFSHSCPEYDYDIYYDSLSFPKNDEAHKLFSSCSVLTLAKKDKPDTTEILSFVSAQMTVQVVLSKDCDECNNVRGGQCSLDRDQQFYCHEEKSGKKMLVVVTASALVVAGAVVLVMVLACCFRTNIISANTLLFPRDPTHQIIEGFLKEHGPLPTARKESAVSIFGARGTAGYIAPEVFSRNFGAVSYKSDVYSYGLMVIEMVGMKHNFKAKVDCSSEIYFPQWIYNFLESEQELSLENMINESDDKIVRKMSIVGLWCIQTYPSTRPAISRVVEMLESKVELLQIPPKPFLSDPSTSSVNLSGQTL</sequence>
<keyword evidence="10" id="KW-0418">Kinase</keyword>
<keyword evidence="5 8" id="KW-1133">Transmembrane helix</keyword>
<evidence type="ECO:0000313" key="10">
    <source>
        <dbReference type="EMBL" id="QCE08598.1"/>
    </source>
</evidence>
<evidence type="ECO:0000256" key="1">
    <source>
        <dbReference type="ARBA" id="ARBA00004479"/>
    </source>
</evidence>
<dbReference type="GO" id="GO:0004674">
    <property type="term" value="F:protein serine/threonine kinase activity"/>
    <property type="evidence" value="ECO:0007669"/>
    <property type="project" value="UniProtKB-KW"/>
</dbReference>
<evidence type="ECO:0000256" key="5">
    <source>
        <dbReference type="ARBA" id="ARBA00022989"/>
    </source>
</evidence>
<feature type="transmembrane region" description="Helical" evidence="8">
    <location>
        <begin position="241"/>
        <end position="266"/>
    </location>
</feature>
<evidence type="ECO:0000256" key="4">
    <source>
        <dbReference type="ARBA" id="ARBA00022729"/>
    </source>
</evidence>
<keyword evidence="4 9" id="KW-0732">Signal</keyword>
<accession>A0A4D6N5L9</accession>
<proteinExistence type="predicted"/>
<feature type="signal peptide" evidence="9">
    <location>
        <begin position="1"/>
        <end position="22"/>
    </location>
</feature>
<dbReference type="GO" id="GO:0016020">
    <property type="term" value="C:membrane"/>
    <property type="evidence" value="ECO:0007669"/>
    <property type="project" value="UniProtKB-SubCell"/>
</dbReference>
<evidence type="ECO:0000256" key="3">
    <source>
        <dbReference type="ARBA" id="ARBA00022692"/>
    </source>
</evidence>
<name>A0A4D6N5L9_VIGUN</name>
<evidence type="ECO:0000256" key="2">
    <source>
        <dbReference type="ARBA" id="ARBA00022527"/>
    </source>
</evidence>
<dbReference type="EMBL" id="CP039353">
    <property type="protein sequence ID" value="QCE08598.1"/>
    <property type="molecule type" value="Genomic_DNA"/>
</dbReference>
<keyword evidence="10" id="KW-0808">Transferase</keyword>
<dbReference type="PANTHER" id="PTHR27009">
    <property type="entry name" value="RUST RESISTANCE KINASE LR10-RELATED"/>
    <property type="match status" value="1"/>
</dbReference>
<protein>
    <submittedName>
        <fullName evidence="10">Brassinosteroid insensitive 1-associated receptor kinase 1</fullName>
    </submittedName>
</protein>
<evidence type="ECO:0000313" key="11">
    <source>
        <dbReference type="Proteomes" id="UP000501690"/>
    </source>
</evidence>
<dbReference type="AlphaFoldDB" id="A0A4D6N5L9"/>
<gene>
    <name evidence="10" type="ORF">DEO72_LG9g3627</name>
</gene>
<organism evidence="10 11">
    <name type="scientific">Vigna unguiculata</name>
    <name type="common">Cowpea</name>
    <dbReference type="NCBI Taxonomy" id="3917"/>
    <lineage>
        <taxon>Eukaryota</taxon>
        <taxon>Viridiplantae</taxon>
        <taxon>Streptophyta</taxon>
        <taxon>Embryophyta</taxon>
        <taxon>Tracheophyta</taxon>
        <taxon>Spermatophyta</taxon>
        <taxon>Magnoliopsida</taxon>
        <taxon>eudicotyledons</taxon>
        <taxon>Gunneridae</taxon>
        <taxon>Pentapetalae</taxon>
        <taxon>rosids</taxon>
        <taxon>fabids</taxon>
        <taxon>Fabales</taxon>
        <taxon>Fabaceae</taxon>
        <taxon>Papilionoideae</taxon>
        <taxon>50 kb inversion clade</taxon>
        <taxon>NPAAA clade</taxon>
        <taxon>indigoferoid/millettioid clade</taxon>
        <taxon>Phaseoleae</taxon>
        <taxon>Vigna</taxon>
    </lineage>
</organism>
<keyword evidence="10" id="KW-0675">Receptor</keyword>
<reference evidence="10 11" key="1">
    <citation type="submission" date="2019-04" db="EMBL/GenBank/DDBJ databases">
        <title>An improved genome assembly and genetic linkage map for asparagus bean, Vigna unguiculata ssp. sesquipedialis.</title>
        <authorList>
            <person name="Xia Q."/>
            <person name="Zhang R."/>
            <person name="Dong Y."/>
        </authorList>
    </citation>
    <scope>NUCLEOTIDE SEQUENCE [LARGE SCALE GENOMIC DNA]</scope>
    <source>
        <tissue evidence="10">Leaf</tissue>
    </source>
</reference>